<feature type="transmembrane region" description="Helical" evidence="1">
    <location>
        <begin position="149"/>
        <end position="169"/>
    </location>
</feature>
<keyword evidence="1" id="KW-1133">Transmembrane helix</keyword>
<accession>A0A086TJV9</accession>
<reference evidence="2 3" key="1">
    <citation type="submission" date="2011-02" db="EMBL/GenBank/DDBJ databases">
        <title>The Genome Sequence of Mortierella verticillata NRRL 6337.</title>
        <authorList>
            <consortium name="The Broad Institute Genome Sequencing Platform"/>
            <person name="Russ C."/>
            <person name="Cuomo C."/>
            <person name="Burger G."/>
            <person name="Gray M.W."/>
            <person name="Holland P.W.H."/>
            <person name="King N."/>
            <person name="Lang F.B.F."/>
            <person name="Roger A.J."/>
            <person name="Ruiz-Trillo I."/>
            <person name="Young S.K."/>
            <person name="Zeng Q."/>
            <person name="Gargeya S."/>
            <person name="Alvarado L."/>
            <person name="Berlin A."/>
            <person name="Chapman S.B."/>
            <person name="Chen Z."/>
            <person name="Freedman E."/>
            <person name="Gellesch M."/>
            <person name="Goldberg J."/>
            <person name="Griggs A."/>
            <person name="Gujja S."/>
            <person name="Heilman E."/>
            <person name="Heiman D."/>
            <person name="Howarth C."/>
            <person name="Mehta T."/>
            <person name="Neiman D."/>
            <person name="Pearson M."/>
            <person name="Roberts A."/>
            <person name="Saif S."/>
            <person name="Shea T."/>
            <person name="Shenoy N."/>
            <person name="Sisk P."/>
            <person name="Stolte C."/>
            <person name="Sykes S."/>
            <person name="White J."/>
            <person name="Yandava C."/>
            <person name="Haas B."/>
            <person name="Nusbaum C."/>
            <person name="Birren B."/>
        </authorList>
    </citation>
    <scope>NUCLEOTIDE SEQUENCE [LARGE SCALE GENOMIC DNA]</scope>
    <source>
        <strain evidence="2 3">NRRL 6337</strain>
    </source>
</reference>
<keyword evidence="1" id="KW-0472">Membrane</keyword>
<evidence type="ECO:0000256" key="1">
    <source>
        <dbReference type="SAM" id="Phobius"/>
    </source>
</evidence>
<organism evidence="2 3">
    <name type="scientific">Podila verticillata NRRL 6337</name>
    <dbReference type="NCBI Taxonomy" id="1069443"/>
    <lineage>
        <taxon>Eukaryota</taxon>
        <taxon>Fungi</taxon>
        <taxon>Fungi incertae sedis</taxon>
        <taxon>Mucoromycota</taxon>
        <taxon>Mortierellomycotina</taxon>
        <taxon>Mortierellomycetes</taxon>
        <taxon>Mortierellales</taxon>
        <taxon>Mortierellaceae</taxon>
        <taxon>Podila</taxon>
    </lineage>
</organism>
<evidence type="ECO:0000313" key="2">
    <source>
        <dbReference type="EMBL" id="KFH62236.1"/>
    </source>
</evidence>
<dbReference type="PANTHER" id="PTHR39470:SF1">
    <property type="entry name" value="CHORISMATE SYNTHASE PROTEIN"/>
    <property type="match status" value="1"/>
</dbReference>
<gene>
    <name evidence="2" type="ORF">MVEG_11874</name>
</gene>
<feature type="transmembrane region" description="Helical" evidence="1">
    <location>
        <begin position="56"/>
        <end position="73"/>
    </location>
</feature>
<feature type="transmembrane region" description="Helical" evidence="1">
    <location>
        <begin position="181"/>
        <end position="198"/>
    </location>
</feature>
<dbReference type="AlphaFoldDB" id="A0A086TJV9"/>
<sequence>MTIDSSIVQIVIVLGFPYALRFLRSVFVKTPAAPSPFARKNAPPPTKSRWDRSTTLLLLLVGCYHLFMTIFFSPPNIFQALSLAPDSPNFLLHQTWKERAERDAGFMDKYPDTLRERFKAHENRFMYQVFGHDAFLDCDHCNDTSDYTYYLIPTMASSYIVMAVVLGMATTHISHLTKYRTWGVVSLVVVAAVEYMTMSKSIEAGNLTGLKSVQESILGYKGAASVRHLLLTCMSFGLAFFLYRSQPGSGPRDEVEILTDLCQAQEAMIQRHRALHLARIASLRDPLLRKQFVEYWKRREVEHGLLVSDPEYKDARDLALGRIDVETLTREATEYIDAIVKSGERNPIADADSLTKLGQEQTSS</sequence>
<keyword evidence="1" id="KW-0812">Transmembrane</keyword>
<feature type="transmembrane region" description="Helical" evidence="1">
    <location>
        <begin position="6"/>
        <end position="23"/>
    </location>
</feature>
<dbReference type="EMBL" id="KN042433">
    <property type="protein sequence ID" value="KFH62236.1"/>
    <property type="molecule type" value="Genomic_DNA"/>
</dbReference>
<dbReference type="PANTHER" id="PTHR39470">
    <property type="entry name" value="CHROMOSOME 10, WHOLE GENOME SHOTGUN SEQUENCE"/>
    <property type="match status" value="1"/>
</dbReference>
<evidence type="ECO:0000313" key="3">
    <source>
        <dbReference type="Proteomes" id="UP000243308"/>
    </source>
</evidence>
<name>A0A086TJV9_9FUNG</name>
<protein>
    <submittedName>
        <fullName evidence="2">Uncharacterized protein</fullName>
    </submittedName>
</protein>
<proteinExistence type="predicted"/>
<dbReference type="Proteomes" id="UP000243308">
    <property type="component" value="Unassembled WGS sequence"/>
</dbReference>
<dbReference type="OrthoDB" id="4218123at2759"/>
<keyword evidence="3" id="KW-1185">Reference proteome</keyword>